<evidence type="ECO:0000313" key="3">
    <source>
        <dbReference type="Proteomes" id="UP001341840"/>
    </source>
</evidence>
<evidence type="ECO:0000256" key="1">
    <source>
        <dbReference type="SAM" id="MobiDB-lite"/>
    </source>
</evidence>
<reference evidence="2 3" key="1">
    <citation type="journal article" date="2023" name="Plants (Basel)">
        <title>Bridging the Gap: Combining Genomics and Transcriptomics Approaches to Understand Stylosanthes scabra, an Orphan Legume from the Brazilian Caatinga.</title>
        <authorList>
            <person name="Ferreira-Neto J.R.C."/>
            <person name="da Silva M.D."/>
            <person name="Binneck E."/>
            <person name="de Melo N.F."/>
            <person name="da Silva R.H."/>
            <person name="de Melo A.L.T.M."/>
            <person name="Pandolfi V."/>
            <person name="Bustamante F.O."/>
            <person name="Brasileiro-Vidal A.C."/>
            <person name="Benko-Iseppon A.M."/>
        </authorList>
    </citation>
    <scope>NUCLEOTIDE SEQUENCE [LARGE SCALE GENOMIC DNA]</scope>
    <source>
        <tissue evidence="2">Leaves</tissue>
    </source>
</reference>
<evidence type="ECO:0000313" key="2">
    <source>
        <dbReference type="EMBL" id="MED6152807.1"/>
    </source>
</evidence>
<feature type="compositionally biased region" description="Basic residues" evidence="1">
    <location>
        <begin position="201"/>
        <end position="214"/>
    </location>
</feature>
<feature type="compositionally biased region" description="Low complexity" evidence="1">
    <location>
        <begin position="134"/>
        <end position="148"/>
    </location>
</feature>
<accession>A0ABU6TV76</accession>
<feature type="compositionally biased region" description="Polar residues" evidence="1">
    <location>
        <begin position="66"/>
        <end position="90"/>
    </location>
</feature>
<comment type="caution">
    <text evidence="2">The sequence shown here is derived from an EMBL/GenBank/DDBJ whole genome shotgun (WGS) entry which is preliminary data.</text>
</comment>
<protein>
    <submittedName>
        <fullName evidence="2">Uncharacterized protein</fullName>
    </submittedName>
</protein>
<feature type="compositionally biased region" description="Basic and acidic residues" evidence="1">
    <location>
        <begin position="245"/>
        <end position="266"/>
    </location>
</feature>
<proteinExistence type="predicted"/>
<feature type="compositionally biased region" description="Basic and acidic residues" evidence="1">
    <location>
        <begin position="100"/>
        <end position="120"/>
    </location>
</feature>
<sequence>MDISSILKEIREGQQATPTLLKRQPDSSQQKPVKHRGIYSCNSHHTDECPQLQEDNTPQAEPRQPYTYSQPQNSQNPRYQPPHNRQQYPPATNPPLNFDEAIRTVQRENQEMREAKKRTESQLNHLAKLLQKIANQSPVNPQAQAQPSAPTPLLSQPLPNPKGVGNAIKIFHLPPPPKPRKNGLHHLQQDKGKKIKDKPWKKAKGRTRKAKKPMIKPCHLKEKHRKGEMEDDKGSDQKKKKKKIDRSSTEEREKEKLAEAGSEKTTIKCSSFSGLMGKVKALKRILH</sequence>
<feature type="compositionally biased region" description="Basic and acidic residues" evidence="1">
    <location>
        <begin position="225"/>
        <end position="237"/>
    </location>
</feature>
<organism evidence="2 3">
    <name type="scientific">Stylosanthes scabra</name>
    <dbReference type="NCBI Taxonomy" id="79078"/>
    <lineage>
        <taxon>Eukaryota</taxon>
        <taxon>Viridiplantae</taxon>
        <taxon>Streptophyta</taxon>
        <taxon>Embryophyta</taxon>
        <taxon>Tracheophyta</taxon>
        <taxon>Spermatophyta</taxon>
        <taxon>Magnoliopsida</taxon>
        <taxon>eudicotyledons</taxon>
        <taxon>Gunneridae</taxon>
        <taxon>Pentapetalae</taxon>
        <taxon>rosids</taxon>
        <taxon>fabids</taxon>
        <taxon>Fabales</taxon>
        <taxon>Fabaceae</taxon>
        <taxon>Papilionoideae</taxon>
        <taxon>50 kb inversion clade</taxon>
        <taxon>dalbergioids sensu lato</taxon>
        <taxon>Dalbergieae</taxon>
        <taxon>Pterocarpus clade</taxon>
        <taxon>Stylosanthes</taxon>
    </lineage>
</organism>
<name>A0ABU6TV76_9FABA</name>
<dbReference type="Proteomes" id="UP001341840">
    <property type="component" value="Unassembled WGS sequence"/>
</dbReference>
<dbReference type="EMBL" id="JASCZI010092811">
    <property type="protein sequence ID" value="MED6152807.1"/>
    <property type="molecule type" value="Genomic_DNA"/>
</dbReference>
<feature type="compositionally biased region" description="Basic and acidic residues" evidence="1">
    <location>
        <begin position="187"/>
        <end position="200"/>
    </location>
</feature>
<gene>
    <name evidence="2" type="ORF">PIB30_095512</name>
</gene>
<keyword evidence="3" id="KW-1185">Reference proteome</keyword>
<feature type="region of interest" description="Disordered" evidence="1">
    <location>
        <begin position="1"/>
        <end position="266"/>
    </location>
</feature>